<reference evidence="2" key="1">
    <citation type="submission" date="2023-10" db="EMBL/GenBank/DDBJ databases">
        <authorList>
            <person name="Chen Y."/>
            <person name="Shah S."/>
            <person name="Dougan E. K."/>
            <person name="Thang M."/>
            <person name="Chan C."/>
        </authorList>
    </citation>
    <scope>NUCLEOTIDE SEQUENCE [LARGE SCALE GENOMIC DNA]</scope>
</reference>
<proteinExistence type="predicted"/>
<evidence type="ECO:0000313" key="2">
    <source>
        <dbReference type="EMBL" id="CAK0832568.1"/>
    </source>
</evidence>
<dbReference type="Proteomes" id="UP001189429">
    <property type="component" value="Unassembled WGS sequence"/>
</dbReference>
<comment type="caution">
    <text evidence="2">The sequence shown here is derived from an EMBL/GenBank/DDBJ whole genome shotgun (WGS) entry which is preliminary data.</text>
</comment>
<dbReference type="EMBL" id="CAUYUJ010011773">
    <property type="protein sequence ID" value="CAK0832568.1"/>
    <property type="molecule type" value="Genomic_DNA"/>
</dbReference>
<feature type="non-terminal residue" evidence="2">
    <location>
        <position position="1"/>
    </location>
</feature>
<feature type="compositionally biased region" description="Basic and acidic residues" evidence="1">
    <location>
        <begin position="127"/>
        <end position="136"/>
    </location>
</feature>
<protein>
    <submittedName>
        <fullName evidence="2">Uncharacterized protein</fullName>
    </submittedName>
</protein>
<sequence>GGAGGGGHGAAAPDASRRSPISPMVIRRAAAASPRLGVGASGAEGERQGGWARLSPIRPAATDHAESSTRRRLAVRRPRRRRAPLRSEAVNKDCQHREKLRPEPRRSQGEALRAFGNALEGPPAPEAARERPKECGARASGPGAGAPSAPALRTGWARLAPFAPVARRPGRRPHGRRRLSPGRVPGWARCTASGCTSSHATRSHAGGTCGPGRRGRRRSR</sequence>
<feature type="compositionally biased region" description="Low complexity" evidence="1">
    <location>
        <begin position="137"/>
        <end position="151"/>
    </location>
</feature>
<feature type="compositionally biased region" description="Basic residues" evidence="1">
    <location>
        <begin position="70"/>
        <end position="84"/>
    </location>
</feature>
<accession>A0ABN9SL95</accession>
<name>A0ABN9SL95_9DINO</name>
<evidence type="ECO:0000313" key="3">
    <source>
        <dbReference type="Proteomes" id="UP001189429"/>
    </source>
</evidence>
<feature type="region of interest" description="Disordered" evidence="1">
    <location>
        <begin position="1"/>
        <end position="220"/>
    </location>
</feature>
<gene>
    <name evidence="2" type="ORF">PCOR1329_LOCUS30551</name>
</gene>
<organism evidence="2 3">
    <name type="scientific">Prorocentrum cordatum</name>
    <dbReference type="NCBI Taxonomy" id="2364126"/>
    <lineage>
        <taxon>Eukaryota</taxon>
        <taxon>Sar</taxon>
        <taxon>Alveolata</taxon>
        <taxon>Dinophyceae</taxon>
        <taxon>Prorocentrales</taxon>
        <taxon>Prorocentraceae</taxon>
        <taxon>Prorocentrum</taxon>
    </lineage>
</organism>
<keyword evidence="3" id="KW-1185">Reference proteome</keyword>
<feature type="compositionally biased region" description="Basic and acidic residues" evidence="1">
    <location>
        <begin position="89"/>
        <end position="108"/>
    </location>
</feature>
<evidence type="ECO:0000256" key="1">
    <source>
        <dbReference type="SAM" id="MobiDB-lite"/>
    </source>
</evidence>
<feature type="compositionally biased region" description="Basic residues" evidence="1">
    <location>
        <begin position="168"/>
        <end position="180"/>
    </location>
</feature>